<dbReference type="RefSeq" id="WP_241275311.1">
    <property type="nucleotide sequence ID" value="NZ_JAKZGS010000010.1"/>
</dbReference>
<keyword evidence="4" id="KW-1185">Reference proteome</keyword>
<accession>A0ABS9UQR8</accession>
<sequence>MKKIRPNDQRAKYALTLLWIVLMLEVIVLFSNYLQFDLLINIQEGENYTMEELEANDLRVSLFFWIYLASIILTAVLFIRWFRRAYYNLHLNVKHLNQSEGWAAGAWFVPIINLYRPFQIMKELYAETTSLLKRNFGKEVYLPVAWVGSWWALWIISGLLGRISMQFLKKENTVENLISSTEVDMVINLIGIPLALVAIRVVKKYSEAEQIMYNLINEEKNNPKSTEVGL</sequence>
<protein>
    <submittedName>
        <fullName evidence="3">DUF4328 domain-containing protein</fullName>
    </submittedName>
</protein>
<keyword evidence="1" id="KW-1133">Transmembrane helix</keyword>
<feature type="transmembrane region" description="Helical" evidence="1">
    <location>
        <begin position="62"/>
        <end position="82"/>
    </location>
</feature>
<dbReference type="Proteomes" id="UP001165488">
    <property type="component" value="Unassembled WGS sequence"/>
</dbReference>
<dbReference type="EMBL" id="JAKZGS010000010">
    <property type="protein sequence ID" value="MCH7398809.1"/>
    <property type="molecule type" value="Genomic_DNA"/>
</dbReference>
<keyword evidence="1" id="KW-0472">Membrane</keyword>
<comment type="caution">
    <text evidence="3">The sequence shown here is derived from an EMBL/GenBank/DDBJ whole genome shotgun (WGS) entry which is preliminary data.</text>
</comment>
<gene>
    <name evidence="3" type="ORF">MM236_12465</name>
</gene>
<evidence type="ECO:0000256" key="1">
    <source>
        <dbReference type="SAM" id="Phobius"/>
    </source>
</evidence>
<feature type="transmembrane region" description="Helical" evidence="1">
    <location>
        <begin position="185"/>
        <end position="202"/>
    </location>
</feature>
<organism evidence="3 4">
    <name type="scientific">Belliella calami</name>
    <dbReference type="NCBI Taxonomy" id="2923436"/>
    <lineage>
        <taxon>Bacteria</taxon>
        <taxon>Pseudomonadati</taxon>
        <taxon>Bacteroidota</taxon>
        <taxon>Cytophagia</taxon>
        <taxon>Cytophagales</taxon>
        <taxon>Cyclobacteriaceae</taxon>
        <taxon>Belliella</taxon>
    </lineage>
</organism>
<dbReference type="Pfam" id="PF14219">
    <property type="entry name" value="DUF4328"/>
    <property type="match status" value="1"/>
</dbReference>
<evidence type="ECO:0000313" key="3">
    <source>
        <dbReference type="EMBL" id="MCH7398809.1"/>
    </source>
</evidence>
<name>A0ABS9UQR8_9BACT</name>
<evidence type="ECO:0000259" key="2">
    <source>
        <dbReference type="Pfam" id="PF14219"/>
    </source>
</evidence>
<keyword evidence="1" id="KW-0812">Transmembrane</keyword>
<proteinExistence type="predicted"/>
<dbReference type="InterPro" id="IPR025565">
    <property type="entry name" value="DUF4328"/>
</dbReference>
<feature type="transmembrane region" description="Helical" evidence="1">
    <location>
        <begin position="140"/>
        <end position="165"/>
    </location>
</feature>
<evidence type="ECO:0000313" key="4">
    <source>
        <dbReference type="Proteomes" id="UP001165488"/>
    </source>
</evidence>
<reference evidence="3" key="1">
    <citation type="submission" date="2022-03" db="EMBL/GenBank/DDBJ databases">
        <title>De novo assembled genomes of Belliella spp. (Cyclobacteriaceae) strains.</title>
        <authorList>
            <person name="Szabo A."/>
            <person name="Korponai K."/>
            <person name="Felfoldi T."/>
        </authorList>
    </citation>
    <scope>NUCLEOTIDE SEQUENCE</scope>
    <source>
        <strain evidence="3">DSM 107340</strain>
    </source>
</reference>
<feature type="transmembrane region" description="Helical" evidence="1">
    <location>
        <begin position="12"/>
        <end position="34"/>
    </location>
</feature>
<feature type="domain" description="DUF4328" evidence="2">
    <location>
        <begin position="49"/>
        <end position="206"/>
    </location>
</feature>